<reference evidence="1 2" key="1">
    <citation type="submission" date="2023-01" db="EMBL/GenBank/DDBJ databases">
        <title>Psychrosphaera sp. nov., isolated from marine algae.</title>
        <authorList>
            <person name="Bayburt H."/>
            <person name="Choi B.J."/>
            <person name="Kim J.M."/>
            <person name="Choi D.G."/>
            <person name="Jeon C.O."/>
        </authorList>
    </citation>
    <scope>NUCLEOTIDE SEQUENCE [LARGE SCALE GENOMIC DNA]</scope>
    <source>
        <strain evidence="1 2">G1-22</strain>
    </source>
</reference>
<gene>
    <name evidence="1" type="ORF">PN838_18995</name>
</gene>
<evidence type="ECO:0000313" key="1">
    <source>
        <dbReference type="EMBL" id="MDC2890459.1"/>
    </source>
</evidence>
<accession>A0ABT5FFY4</accession>
<dbReference type="EMBL" id="JAQOMS010000002">
    <property type="protein sequence ID" value="MDC2890459.1"/>
    <property type="molecule type" value="Genomic_DNA"/>
</dbReference>
<comment type="caution">
    <text evidence="1">The sequence shown here is derived from an EMBL/GenBank/DDBJ whole genome shotgun (WGS) entry which is preliminary data.</text>
</comment>
<name>A0ABT5FFY4_9GAMM</name>
<evidence type="ECO:0000313" key="2">
    <source>
        <dbReference type="Proteomes" id="UP001528411"/>
    </source>
</evidence>
<sequence>MNLEVVIGVTGHRDIEPNDIDKVVDSFKEYILELLTKYPELNFRVLSGLASGADRIITNAVLDISNPRLSCTGVLPLPILDYKNDFSNSECNEFDSLIKNFNQISSTL</sequence>
<protein>
    <submittedName>
        <fullName evidence="1">Uncharacterized protein</fullName>
    </submittedName>
</protein>
<keyword evidence="2" id="KW-1185">Reference proteome</keyword>
<dbReference type="Proteomes" id="UP001528411">
    <property type="component" value="Unassembled WGS sequence"/>
</dbReference>
<dbReference type="RefSeq" id="WP_272181655.1">
    <property type="nucleotide sequence ID" value="NZ_JAQOMS010000002.1"/>
</dbReference>
<dbReference type="SUPFAM" id="SSF102405">
    <property type="entry name" value="MCP/YpsA-like"/>
    <property type="match status" value="1"/>
</dbReference>
<organism evidence="1 2">
    <name type="scientific">Psychrosphaera algicola</name>
    <dbReference type="NCBI Taxonomy" id="3023714"/>
    <lineage>
        <taxon>Bacteria</taxon>
        <taxon>Pseudomonadati</taxon>
        <taxon>Pseudomonadota</taxon>
        <taxon>Gammaproteobacteria</taxon>
        <taxon>Alteromonadales</taxon>
        <taxon>Pseudoalteromonadaceae</taxon>
        <taxon>Psychrosphaera</taxon>
    </lineage>
</organism>
<proteinExistence type="predicted"/>
<dbReference type="Gene3D" id="3.40.50.450">
    <property type="match status" value="1"/>
</dbReference>